<keyword evidence="3" id="KW-1185">Reference proteome</keyword>
<evidence type="ECO:0000313" key="2">
    <source>
        <dbReference type="EMBL" id="GIJ46081.1"/>
    </source>
</evidence>
<evidence type="ECO:0000313" key="3">
    <source>
        <dbReference type="Proteomes" id="UP000619260"/>
    </source>
</evidence>
<evidence type="ECO:0000259" key="1">
    <source>
        <dbReference type="Pfam" id="PF13349"/>
    </source>
</evidence>
<gene>
    <name evidence="2" type="ORF">Val02_29670</name>
</gene>
<comment type="caution">
    <text evidence="2">The sequence shown here is derived from an EMBL/GenBank/DDBJ whole genome shotgun (WGS) entry which is preliminary data.</text>
</comment>
<dbReference type="AlphaFoldDB" id="A0A8J3YJ54"/>
<dbReference type="Proteomes" id="UP000619260">
    <property type="component" value="Unassembled WGS sequence"/>
</dbReference>
<reference evidence="2" key="1">
    <citation type="submission" date="2021-01" db="EMBL/GenBank/DDBJ databases">
        <title>Whole genome shotgun sequence of Virgisporangium aliadipatigenens NBRC 105644.</title>
        <authorList>
            <person name="Komaki H."/>
            <person name="Tamura T."/>
        </authorList>
    </citation>
    <scope>NUCLEOTIDE SEQUENCE</scope>
    <source>
        <strain evidence="2">NBRC 105644</strain>
    </source>
</reference>
<dbReference type="RefSeq" id="WP_203899616.1">
    <property type="nucleotide sequence ID" value="NZ_BOPF01000009.1"/>
</dbReference>
<name>A0A8J3YJ54_9ACTN</name>
<sequence>MPTYTTPDPIRVTVDLSVGDVRFVASDRADTVVDVRPSNAADDSDVQAARQTRVEFADGGLSVRGPRRPMLDLSRRSRAVTIVVELPTGSAVHGEVAVGDVDSSGVLGESRFRTSAGHFRLDRTGPLRLSTTGHVTVGAVAGDAEIATGSGRVRIGTVTGPLRVRSADGDISVERAESGVDAKTSNGTVRLG</sequence>
<feature type="domain" description="DUF4097" evidence="1">
    <location>
        <begin position="14"/>
        <end position="191"/>
    </location>
</feature>
<dbReference type="Pfam" id="PF13349">
    <property type="entry name" value="DUF4097"/>
    <property type="match status" value="1"/>
</dbReference>
<dbReference type="InterPro" id="IPR025164">
    <property type="entry name" value="Toastrack_DUF4097"/>
</dbReference>
<proteinExistence type="predicted"/>
<protein>
    <recommendedName>
        <fullName evidence="1">DUF4097 domain-containing protein</fullName>
    </recommendedName>
</protein>
<accession>A0A8J3YJ54</accession>
<dbReference type="EMBL" id="BOPF01000009">
    <property type="protein sequence ID" value="GIJ46081.1"/>
    <property type="molecule type" value="Genomic_DNA"/>
</dbReference>
<organism evidence="2 3">
    <name type="scientific">Virgisporangium aliadipatigenens</name>
    <dbReference type="NCBI Taxonomy" id="741659"/>
    <lineage>
        <taxon>Bacteria</taxon>
        <taxon>Bacillati</taxon>
        <taxon>Actinomycetota</taxon>
        <taxon>Actinomycetes</taxon>
        <taxon>Micromonosporales</taxon>
        <taxon>Micromonosporaceae</taxon>
        <taxon>Virgisporangium</taxon>
    </lineage>
</organism>